<dbReference type="InterPro" id="IPR013783">
    <property type="entry name" value="Ig-like_fold"/>
</dbReference>
<evidence type="ECO:0000313" key="1">
    <source>
        <dbReference type="EMBL" id="GIX82628.1"/>
    </source>
</evidence>
<reference evidence="1 2" key="1">
    <citation type="submission" date="2021-06" db="EMBL/GenBank/DDBJ databases">
        <title>Caerostris darwini draft genome.</title>
        <authorList>
            <person name="Kono N."/>
            <person name="Arakawa K."/>
        </authorList>
    </citation>
    <scope>NUCLEOTIDE SEQUENCE [LARGE SCALE GENOMIC DNA]</scope>
</reference>
<dbReference type="AlphaFoldDB" id="A0AAV4NDS8"/>
<protein>
    <submittedName>
        <fullName evidence="1">Uncharacterized protein</fullName>
    </submittedName>
</protein>
<proteinExistence type="predicted"/>
<dbReference type="EMBL" id="BPLQ01001534">
    <property type="protein sequence ID" value="GIX82628.1"/>
    <property type="molecule type" value="Genomic_DNA"/>
</dbReference>
<organism evidence="1 2">
    <name type="scientific">Caerostris darwini</name>
    <dbReference type="NCBI Taxonomy" id="1538125"/>
    <lineage>
        <taxon>Eukaryota</taxon>
        <taxon>Metazoa</taxon>
        <taxon>Ecdysozoa</taxon>
        <taxon>Arthropoda</taxon>
        <taxon>Chelicerata</taxon>
        <taxon>Arachnida</taxon>
        <taxon>Araneae</taxon>
        <taxon>Araneomorphae</taxon>
        <taxon>Entelegynae</taxon>
        <taxon>Araneoidea</taxon>
        <taxon>Araneidae</taxon>
        <taxon>Caerostris</taxon>
    </lineage>
</organism>
<dbReference type="Proteomes" id="UP001054837">
    <property type="component" value="Unassembled WGS sequence"/>
</dbReference>
<accession>A0AAV4NDS8</accession>
<comment type="caution">
    <text evidence="1">The sequence shown here is derived from an EMBL/GenBank/DDBJ whole genome shotgun (WGS) entry which is preliminary data.</text>
</comment>
<evidence type="ECO:0000313" key="2">
    <source>
        <dbReference type="Proteomes" id="UP001054837"/>
    </source>
</evidence>
<gene>
    <name evidence="1" type="ORF">CDAR_295531</name>
</gene>
<keyword evidence="2" id="KW-1185">Reference proteome</keyword>
<dbReference type="Gene3D" id="2.60.40.10">
    <property type="entry name" value="Immunoglobulins"/>
    <property type="match status" value="1"/>
</dbReference>
<name>A0AAV4NDS8_9ARAC</name>
<sequence>MDKCYDPHIPGYERYEMRVDHSRSQYTLLVHEASLDDEAEFQCQSFILTTRIRLSSSGCASEIRPNGQVAGGRLDSFMKTKSPTWRFSSCFLYIVL</sequence>